<dbReference type="OrthoDB" id="4427276at2"/>
<dbReference type="PANTHER" id="PTHR10302">
    <property type="entry name" value="SINGLE-STRANDED DNA-BINDING PROTEIN"/>
    <property type="match status" value="1"/>
</dbReference>
<dbReference type="PIRSF" id="PIRSF002070">
    <property type="entry name" value="SSB"/>
    <property type="match status" value="1"/>
</dbReference>
<dbReference type="AlphaFoldDB" id="A0A2V1HNJ1"/>
<dbReference type="Proteomes" id="UP000244893">
    <property type="component" value="Unassembled WGS sequence"/>
</dbReference>
<feature type="region of interest" description="Disordered" evidence="3">
    <location>
        <begin position="87"/>
        <end position="153"/>
    </location>
</feature>
<gene>
    <name evidence="4" type="ORF">DDQ50_09420</name>
</gene>
<reference evidence="4 5" key="1">
    <citation type="submission" date="2018-05" db="EMBL/GenBank/DDBJ databases">
        <title>Amnibacterium sp. M8JJ-5, whole genome shotgun sequence.</title>
        <authorList>
            <person name="Tuo L."/>
        </authorList>
    </citation>
    <scope>NUCLEOTIDE SEQUENCE [LARGE SCALE GENOMIC DNA]</scope>
    <source>
        <strain evidence="4 5">M8JJ-5</strain>
    </source>
</reference>
<dbReference type="RefSeq" id="WP_116756485.1">
    <property type="nucleotide sequence ID" value="NZ_JBHUEX010000001.1"/>
</dbReference>
<dbReference type="InterPro" id="IPR012340">
    <property type="entry name" value="NA-bd_OB-fold"/>
</dbReference>
<protein>
    <recommendedName>
        <fullName evidence="2">Single-stranded DNA-binding protein</fullName>
    </recommendedName>
</protein>
<evidence type="ECO:0000256" key="3">
    <source>
        <dbReference type="SAM" id="MobiDB-lite"/>
    </source>
</evidence>
<dbReference type="Pfam" id="PF00436">
    <property type="entry name" value="SSB"/>
    <property type="match status" value="1"/>
</dbReference>
<dbReference type="InterPro" id="IPR000424">
    <property type="entry name" value="Primosome_PriB/ssb"/>
</dbReference>
<evidence type="ECO:0000313" key="4">
    <source>
        <dbReference type="EMBL" id="PVZ93971.1"/>
    </source>
</evidence>
<accession>A0A2V1HNJ1</accession>
<dbReference type="Gene3D" id="2.40.50.140">
    <property type="entry name" value="Nucleic acid-binding proteins"/>
    <property type="match status" value="1"/>
</dbReference>
<dbReference type="InterPro" id="IPR011344">
    <property type="entry name" value="ssDNA-bd"/>
</dbReference>
<dbReference type="EMBL" id="QEOP01000002">
    <property type="protein sequence ID" value="PVZ93971.1"/>
    <property type="molecule type" value="Genomic_DNA"/>
</dbReference>
<dbReference type="GO" id="GO:0006260">
    <property type="term" value="P:DNA replication"/>
    <property type="evidence" value="ECO:0007669"/>
    <property type="project" value="InterPro"/>
</dbReference>
<dbReference type="CDD" id="cd04496">
    <property type="entry name" value="SSB_OBF"/>
    <property type="match status" value="1"/>
</dbReference>
<evidence type="ECO:0000256" key="1">
    <source>
        <dbReference type="ARBA" id="ARBA00023125"/>
    </source>
</evidence>
<evidence type="ECO:0000256" key="2">
    <source>
        <dbReference type="PIRNR" id="PIRNR002070"/>
    </source>
</evidence>
<sequence>MSDHITVVGRVATVPKRIERGEAPALVTFRLASRDSRFDEETKTWIESDPNWYTVNAWRALADNVERSVRKGQPVIVTGRLDLRTWKDDSGANRVDPTLQADGIGHDLRRGSSTFTGTASRSAAASVSLDASPSSGAEAEWHVPLDESADLPF</sequence>
<dbReference type="GO" id="GO:0003697">
    <property type="term" value="F:single-stranded DNA binding"/>
    <property type="evidence" value="ECO:0007669"/>
    <property type="project" value="InterPro"/>
</dbReference>
<keyword evidence="1 2" id="KW-0238">DNA-binding</keyword>
<dbReference type="PANTHER" id="PTHR10302:SF0">
    <property type="entry name" value="SINGLE-STRANDED DNA-BINDING PROTEIN, MITOCHONDRIAL"/>
    <property type="match status" value="1"/>
</dbReference>
<dbReference type="PROSITE" id="PS50935">
    <property type="entry name" value="SSB"/>
    <property type="match status" value="1"/>
</dbReference>
<dbReference type="SUPFAM" id="SSF50249">
    <property type="entry name" value="Nucleic acid-binding proteins"/>
    <property type="match status" value="1"/>
</dbReference>
<feature type="compositionally biased region" description="Polar residues" evidence="3">
    <location>
        <begin position="111"/>
        <end position="135"/>
    </location>
</feature>
<comment type="caution">
    <text evidence="4">The sequence shown here is derived from an EMBL/GenBank/DDBJ whole genome shotgun (WGS) entry which is preliminary data.</text>
</comment>
<proteinExistence type="predicted"/>
<dbReference type="GO" id="GO:0009295">
    <property type="term" value="C:nucleoid"/>
    <property type="evidence" value="ECO:0007669"/>
    <property type="project" value="TreeGrafter"/>
</dbReference>
<organism evidence="4 5">
    <name type="scientific">Amnibacterium flavum</name>
    <dbReference type="NCBI Taxonomy" id="2173173"/>
    <lineage>
        <taxon>Bacteria</taxon>
        <taxon>Bacillati</taxon>
        <taxon>Actinomycetota</taxon>
        <taxon>Actinomycetes</taxon>
        <taxon>Micrococcales</taxon>
        <taxon>Microbacteriaceae</taxon>
        <taxon>Amnibacterium</taxon>
    </lineage>
</organism>
<name>A0A2V1HNJ1_9MICO</name>
<evidence type="ECO:0000313" key="5">
    <source>
        <dbReference type="Proteomes" id="UP000244893"/>
    </source>
</evidence>
<keyword evidence="5" id="KW-1185">Reference proteome</keyword>